<evidence type="ECO:0000313" key="2">
    <source>
        <dbReference type="EMBL" id="CAG7612650.1"/>
    </source>
</evidence>
<feature type="transmembrane region" description="Helical" evidence="1">
    <location>
        <begin position="102"/>
        <end position="125"/>
    </location>
</feature>
<evidence type="ECO:0000313" key="3">
    <source>
        <dbReference type="Proteomes" id="UP000693672"/>
    </source>
</evidence>
<keyword evidence="1" id="KW-1133">Transmembrane helix</keyword>
<accession>A0A916NHX6</accession>
<dbReference type="Proteomes" id="UP000693672">
    <property type="component" value="Unassembled WGS sequence"/>
</dbReference>
<keyword evidence="3" id="KW-1185">Reference proteome</keyword>
<feature type="transmembrane region" description="Helical" evidence="1">
    <location>
        <begin position="131"/>
        <end position="149"/>
    </location>
</feature>
<dbReference type="AlphaFoldDB" id="A0A916NHX6"/>
<evidence type="ECO:0000256" key="1">
    <source>
        <dbReference type="SAM" id="Phobius"/>
    </source>
</evidence>
<keyword evidence="1" id="KW-0812">Transmembrane</keyword>
<dbReference type="EMBL" id="CAJVAS010000004">
    <property type="protein sequence ID" value="CAG7612650.1"/>
    <property type="molecule type" value="Genomic_DNA"/>
</dbReference>
<feature type="transmembrane region" description="Helical" evidence="1">
    <location>
        <begin position="20"/>
        <end position="41"/>
    </location>
</feature>
<organism evidence="2 3">
    <name type="scientific">Paenibacillus solanacearum</name>
    <dbReference type="NCBI Taxonomy" id="2048548"/>
    <lineage>
        <taxon>Bacteria</taxon>
        <taxon>Bacillati</taxon>
        <taxon>Bacillota</taxon>
        <taxon>Bacilli</taxon>
        <taxon>Bacillales</taxon>
        <taxon>Paenibacillaceae</taxon>
        <taxon>Paenibacillus</taxon>
    </lineage>
</organism>
<protein>
    <recommendedName>
        <fullName evidence="4">DUF1440 domain-containing protein</fullName>
    </recommendedName>
</protein>
<gene>
    <name evidence="2" type="ORF">PAESOLCIP111_01557</name>
</gene>
<comment type="caution">
    <text evidence="2">The sequence shown here is derived from an EMBL/GenBank/DDBJ whole genome shotgun (WGS) entry which is preliminary data.</text>
</comment>
<dbReference type="Pfam" id="PF11085">
    <property type="entry name" value="YqhR"/>
    <property type="match status" value="1"/>
</dbReference>
<reference evidence="2" key="1">
    <citation type="submission" date="2021-06" db="EMBL/GenBank/DDBJ databases">
        <authorList>
            <person name="Criscuolo A."/>
        </authorList>
    </citation>
    <scope>NUCLEOTIDE SEQUENCE</scope>
    <source>
        <strain evidence="2">CIP111600</strain>
    </source>
</reference>
<proteinExistence type="predicted"/>
<dbReference type="InterPro" id="IPR024563">
    <property type="entry name" value="YqhR"/>
</dbReference>
<feature type="transmembrane region" description="Helical" evidence="1">
    <location>
        <begin position="68"/>
        <end position="90"/>
    </location>
</feature>
<sequence>MNMLRNGMEEKPRTNKWKFAVYIGFFAGIIWGGVTMIGNYFHLTLLPPGFLIEPFFLHNYLMTAHGYIMGWLAYIVASIVAALLYTAFFAKAKGPWYGIGYGLFWWCVIFLLIGPVSGMTSWIGAMDWNSLITELCLFVVWGMFIGYSISFEFTDERIRDPRESKAK</sequence>
<keyword evidence="1" id="KW-0472">Membrane</keyword>
<evidence type="ECO:0008006" key="4">
    <source>
        <dbReference type="Google" id="ProtNLM"/>
    </source>
</evidence>
<name>A0A916NHX6_9BACL</name>